<keyword evidence="1" id="KW-0677">Repeat</keyword>
<evidence type="ECO:0000256" key="2">
    <source>
        <dbReference type="ARBA" id="ARBA00022803"/>
    </source>
</evidence>
<keyword evidence="2 3" id="KW-0802">TPR repeat</keyword>
<dbReference type="PANTHER" id="PTHR44186">
    <property type="match status" value="1"/>
</dbReference>
<dbReference type="Pfam" id="PF13432">
    <property type="entry name" value="TPR_16"/>
    <property type="match status" value="1"/>
</dbReference>
<feature type="transmembrane region" description="Helical" evidence="4">
    <location>
        <begin position="6"/>
        <end position="28"/>
    </location>
</feature>
<organism evidence="5 6">
    <name type="scientific">Candidatus Desantisbacteria bacterium CG_4_10_14_0_8_um_filter_48_22</name>
    <dbReference type="NCBI Taxonomy" id="1974543"/>
    <lineage>
        <taxon>Bacteria</taxon>
        <taxon>Candidatus Desantisiibacteriota</taxon>
    </lineage>
</organism>
<proteinExistence type="predicted"/>
<keyword evidence="4" id="KW-0472">Membrane</keyword>
<evidence type="ECO:0000256" key="4">
    <source>
        <dbReference type="SAM" id="Phobius"/>
    </source>
</evidence>
<dbReference type="Pfam" id="PF13181">
    <property type="entry name" value="TPR_8"/>
    <property type="match status" value="1"/>
</dbReference>
<dbReference type="SUPFAM" id="SSF48452">
    <property type="entry name" value="TPR-like"/>
    <property type="match status" value="1"/>
</dbReference>
<accession>A0A2M7S564</accession>
<comment type="caution">
    <text evidence="5">The sequence shown here is derived from an EMBL/GenBank/DDBJ whole genome shotgun (WGS) entry which is preliminary data.</text>
</comment>
<evidence type="ECO:0000256" key="3">
    <source>
        <dbReference type="PROSITE-ProRule" id="PRU00339"/>
    </source>
</evidence>
<name>A0A2M7S564_9BACT</name>
<dbReference type="Pfam" id="PF13176">
    <property type="entry name" value="TPR_7"/>
    <property type="match status" value="1"/>
</dbReference>
<dbReference type="InterPro" id="IPR011990">
    <property type="entry name" value="TPR-like_helical_dom_sf"/>
</dbReference>
<sequence>MNTNTHIYYFMFVGVIAFIMVFIILFVLPKIFKNQVKPDNRSRREINEEYSNQLEEFRKRARLLNAQRLVDFDPNDAKNWLALGYAKKEWGKYDESLEALKNAEKLKPDDPDVLNGLAEFQILKRDYAEAIWNLQKALKINSKCITYLSNLGLAFAEHHEYEEAIDTILKISEIERNDGDLYNLGRSYSGLGEYDKAIEKLERLDTDTTNFPGVWYELARIYAIRNELSTAMIHLEKAVNLDGKFKEKAKEDEAFNKLKNSEYFLKLVNNNNQGSHL</sequence>
<dbReference type="InterPro" id="IPR019734">
    <property type="entry name" value="TPR_rpt"/>
</dbReference>
<evidence type="ECO:0000313" key="6">
    <source>
        <dbReference type="Proteomes" id="UP000229307"/>
    </source>
</evidence>
<keyword evidence="4" id="KW-0812">Transmembrane</keyword>
<dbReference type="PROSITE" id="PS50005">
    <property type="entry name" value="TPR"/>
    <property type="match status" value="1"/>
</dbReference>
<dbReference type="Gene3D" id="1.25.40.10">
    <property type="entry name" value="Tetratricopeptide repeat domain"/>
    <property type="match status" value="2"/>
</dbReference>
<dbReference type="EMBL" id="PFMR01000316">
    <property type="protein sequence ID" value="PIZ14677.1"/>
    <property type="molecule type" value="Genomic_DNA"/>
</dbReference>
<dbReference type="NCBIfam" id="NF047558">
    <property type="entry name" value="TPR_END_plus"/>
    <property type="match status" value="1"/>
</dbReference>
<gene>
    <name evidence="5" type="ORF">COY52_11505</name>
</gene>
<dbReference type="PANTHER" id="PTHR44186:SF1">
    <property type="entry name" value="BARDET-BIEDL SYNDROME 4 PROTEIN"/>
    <property type="match status" value="1"/>
</dbReference>
<dbReference type="Proteomes" id="UP000229307">
    <property type="component" value="Unassembled WGS sequence"/>
</dbReference>
<feature type="repeat" description="TPR" evidence="3">
    <location>
        <begin position="77"/>
        <end position="110"/>
    </location>
</feature>
<keyword evidence="4" id="KW-1133">Transmembrane helix</keyword>
<evidence type="ECO:0000313" key="5">
    <source>
        <dbReference type="EMBL" id="PIZ14677.1"/>
    </source>
</evidence>
<evidence type="ECO:0000256" key="1">
    <source>
        <dbReference type="ARBA" id="ARBA00022737"/>
    </source>
</evidence>
<protein>
    <submittedName>
        <fullName evidence="5">Uncharacterized protein</fullName>
    </submittedName>
</protein>
<reference evidence="6" key="1">
    <citation type="submission" date="2017-09" db="EMBL/GenBank/DDBJ databases">
        <title>Depth-based differentiation of microbial function through sediment-hosted aquifers and enrichment of novel symbionts in the deep terrestrial subsurface.</title>
        <authorList>
            <person name="Probst A.J."/>
            <person name="Ladd B."/>
            <person name="Jarett J.K."/>
            <person name="Geller-Mcgrath D.E."/>
            <person name="Sieber C.M.K."/>
            <person name="Emerson J.B."/>
            <person name="Anantharaman K."/>
            <person name="Thomas B.C."/>
            <person name="Malmstrom R."/>
            <person name="Stieglmeier M."/>
            <person name="Klingl A."/>
            <person name="Woyke T."/>
            <person name="Ryan C.M."/>
            <person name="Banfield J.F."/>
        </authorList>
    </citation>
    <scope>NUCLEOTIDE SEQUENCE [LARGE SCALE GENOMIC DNA]</scope>
</reference>
<dbReference type="SMART" id="SM00028">
    <property type="entry name" value="TPR"/>
    <property type="match status" value="5"/>
</dbReference>
<dbReference type="AlphaFoldDB" id="A0A2M7S564"/>